<comment type="caution">
    <text evidence="9">The sequence shown here is derived from an EMBL/GenBank/DDBJ whole genome shotgun (WGS) entry which is preliminary data.</text>
</comment>
<dbReference type="RefSeq" id="WP_121240280.1">
    <property type="nucleotide sequence ID" value="NZ_BHVV01000002.1"/>
</dbReference>
<organism evidence="9 10">
    <name type="scientific">Sulfurisoma sediminicola</name>
    <dbReference type="NCBI Taxonomy" id="1381557"/>
    <lineage>
        <taxon>Bacteria</taxon>
        <taxon>Pseudomonadati</taxon>
        <taxon>Pseudomonadota</taxon>
        <taxon>Betaproteobacteria</taxon>
        <taxon>Nitrosomonadales</taxon>
        <taxon>Sterolibacteriaceae</taxon>
        <taxon>Sulfurisoma</taxon>
    </lineage>
</organism>
<dbReference type="PRINTS" id="PR00606">
    <property type="entry name" value="CYTCHROMECID"/>
</dbReference>
<dbReference type="OrthoDB" id="9811281at2"/>
<proteinExistence type="predicted"/>
<feature type="binding site" description="covalent" evidence="6">
    <location>
        <position position="35"/>
    </location>
    <ligand>
        <name>heme c</name>
        <dbReference type="ChEBI" id="CHEBI:61717"/>
    </ligand>
</feature>
<evidence type="ECO:0000256" key="6">
    <source>
        <dbReference type="PIRSR" id="PIRSR602324-1"/>
    </source>
</evidence>
<dbReference type="Gene3D" id="1.10.760.10">
    <property type="entry name" value="Cytochrome c-like domain"/>
    <property type="match status" value="1"/>
</dbReference>
<evidence type="ECO:0000256" key="1">
    <source>
        <dbReference type="ARBA" id="ARBA00022448"/>
    </source>
</evidence>
<keyword evidence="10" id="KW-1185">Reference proteome</keyword>
<comment type="PTM">
    <text evidence="6">Binds 1 heme c group covalently per subunit.</text>
</comment>
<keyword evidence="2 6" id="KW-0349">Heme</keyword>
<protein>
    <submittedName>
        <fullName evidence="9">Cytochrome c</fullName>
    </submittedName>
</protein>
<dbReference type="PROSITE" id="PS51007">
    <property type="entry name" value="CYTC"/>
    <property type="match status" value="1"/>
</dbReference>
<dbReference type="AlphaFoldDB" id="A0A497XK91"/>
<keyword evidence="5 6" id="KW-0408">Iron</keyword>
<evidence type="ECO:0000256" key="4">
    <source>
        <dbReference type="ARBA" id="ARBA00022982"/>
    </source>
</evidence>
<dbReference type="GO" id="GO:0005506">
    <property type="term" value="F:iron ion binding"/>
    <property type="evidence" value="ECO:0007669"/>
    <property type="project" value="InterPro"/>
</dbReference>
<evidence type="ECO:0000313" key="9">
    <source>
        <dbReference type="EMBL" id="RLJ68373.1"/>
    </source>
</evidence>
<gene>
    <name evidence="9" type="ORF">DFR35_0933</name>
</gene>
<keyword evidence="3 6" id="KW-0479">Metal-binding</keyword>
<sequence length="103" mass="10606">MKLIAAALISAAALVSAPAMANLDLAKKSNCMSCHTVDKKLVGPAYKDVAAKYAGKADAVKTLTAKVKAGGKGNWGEIPMPPNANVKDADIETLVKWILAGAK</sequence>
<name>A0A497XK91_9PROT</name>
<dbReference type="InterPro" id="IPR002324">
    <property type="entry name" value="Cyt_c_ID"/>
</dbReference>
<reference evidence="9 10" key="1">
    <citation type="submission" date="2018-10" db="EMBL/GenBank/DDBJ databases">
        <title>Genomic Encyclopedia of Type Strains, Phase IV (KMG-IV): sequencing the most valuable type-strain genomes for metagenomic binning, comparative biology and taxonomic classification.</title>
        <authorList>
            <person name="Goeker M."/>
        </authorList>
    </citation>
    <scope>NUCLEOTIDE SEQUENCE [LARGE SCALE GENOMIC DNA]</scope>
    <source>
        <strain evidence="9 10">DSM 26916</strain>
    </source>
</reference>
<dbReference type="GO" id="GO:0020037">
    <property type="term" value="F:heme binding"/>
    <property type="evidence" value="ECO:0007669"/>
    <property type="project" value="InterPro"/>
</dbReference>
<dbReference type="EMBL" id="RCCI01000004">
    <property type="protein sequence ID" value="RLJ68373.1"/>
    <property type="molecule type" value="Genomic_DNA"/>
</dbReference>
<dbReference type="InterPro" id="IPR036909">
    <property type="entry name" value="Cyt_c-like_dom_sf"/>
</dbReference>
<dbReference type="InterPro" id="IPR009056">
    <property type="entry name" value="Cyt_c-like_dom"/>
</dbReference>
<keyword evidence="7" id="KW-0732">Signal</keyword>
<feature type="binding site" description="covalent" evidence="6">
    <location>
        <position position="80"/>
    </location>
    <ligand>
        <name>heme c</name>
        <dbReference type="ChEBI" id="CHEBI:61717"/>
    </ligand>
</feature>
<keyword evidence="1" id="KW-0813">Transport</keyword>
<keyword evidence="4" id="KW-0249">Electron transport</keyword>
<dbReference type="GO" id="GO:0009055">
    <property type="term" value="F:electron transfer activity"/>
    <property type="evidence" value="ECO:0007669"/>
    <property type="project" value="InterPro"/>
</dbReference>
<accession>A0A497XK91</accession>
<evidence type="ECO:0000313" key="10">
    <source>
        <dbReference type="Proteomes" id="UP000268908"/>
    </source>
</evidence>
<evidence type="ECO:0000256" key="5">
    <source>
        <dbReference type="ARBA" id="ARBA00023004"/>
    </source>
</evidence>
<feature type="domain" description="Cytochrome c" evidence="8">
    <location>
        <begin position="17"/>
        <end position="102"/>
    </location>
</feature>
<dbReference type="Proteomes" id="UP000268908">
    <property type="component" value="Unassembled WGS sequence"/>
</dbReference>
<dbReference type="Pfam" id="PF00034">
    <property type="entry name" value="Cytochrom_C"/>
    <property type="match status" value="1"/>
</dbReference>
<evidence type="ECO:0000259" key="8">
    <source>
        <dbReference type="PROSITE" id="PS51007"/>
    </source>
</evidence>
<feature type="signal peptide" evidence="7">
    <location>
        <begin position="1"/>
        <end position="21"/>
    </location>
</feature>
<evidence type="ECO:0000256" key="7">
    <source>
        <dbReference type="SAM" id="SignalP"/>
    </source>
</evidence>
<feature type="chain" id="PRO_5019813500" evidence="7">
    <location>
        <begin position="22"/>
        <end position="103"/>
    </location>
</feature>
<feature type="binding site" description="covalent" evidence="6">
    <location>
        <position position="31"/>
    </location>
    <ligand>
        <name>heme c</name>
        <dbReference type="ChEBI" id="CHEBI:61717"/>
    </ligand>
</feature>
<dbReference type="SUPFAM" id="SSF46626">
    <property type="entry name" value="Cytochrome c"/>
    <property type="match status" value="1"/>
</dbReference>
<evidence type="ECO:0000256" key="2">
    <source>
        <dbReference type="ARBA" id="ARBA00022617"/>
    </source>
</evidence>
<evidence type="ECO:0000256" key="3">
    <source>
        <dbReference type="ARBA" id="ARBA00022723"/>
    </source>
</evidence>